<dbReference type="PROSITE" id="PS50943">
    <property type="entry name" value="HTH_CROC1"/>
    <property type="match status" value="2"/>
</dbReference>
<evidence type="ECO:0000259" key="2">
    <source>
        <dbReference type="PROSITE" id="PS50943"/>
    </source>
</evidence>
<dbReference type="SUPFAM" id="SSF47413">
    <property type="entry name" value="lambda repressor-like DNA-binding domains"/>
    <property type="match status" value="2"/>
</dbReference>
<feature type="compositionally biased region" description="Low complexity" evidence="1">
    <location>
        <begin position="146"/>
        <end position="161"/>
    </location>
</feature>
<evidence type="ECO:0000313" key="4">
    <source>
        <dbReference type="Proteomes" id="UP000243342"/>
    </source>
</evidence>
<evidence type="ECO:0000256" key="1">
    <source>
        <dbReference type="SAM" id="MobiDB-lite"/>
    </source>
</evidence>
<feature type="domain" description="HTH cro/C1-type" evidence="2">
    <location>
        <begin position="8"/>
        <end position="62"/>
    </location>
</feature>
<dbReference type="EMBL" id="MLCF01000067">
    <property type="protein sequence ID" value="OIV36992.1"/>
    <property type="molecule type" value="Genomic_DNA"/>
</dbReference>
<dbReference type="InterPro" id="IPR001387">
    <property type="entry name" value="Cro/C1-type_HTH"/>
</dbReference>
<accession>A0A1J7C609</accession>
<dbReference type="AlphaFoldDB" id="A0A1J7C609"/>
<reference evidence="3 4" key="1">
    <citation type="submission" date="2016-10" db="EMBL/GenBank/DDBJ databases">
        <title>Genome sequence of Streptomyces gilvigriseus MUSC 26.</title>
        <authorList>
            <person name="Lee L.-H."/>
            <person name="Ser H.-L."/>
        </authorList>
    </citation>
    <scope>NUCLEOTIDE SEQUENCE [LARGE SCALE GENOMIC DNA]</scope>
    <source>
        <strain evidence="3 4">MUSC 26</strain>
    </source>
</reference>
<feature type="region of interest" description="Disordered" evidence="1">
    <location>
        <begin position="137"/>
        <end position="161"/>
    </location>
</feature>
<name>A0A1J7C609_9ACTN</name>
<dbReference type="GO" id="GO:0003677">
    <property type="term" value="F:DNA binding"/>
    <property type="evidence" value="ECO:0007669"/>
    <property type="project" value="InterPro"/>
</dbReference>
<dbReference type="Pfam" id="PF13560">
    <property type="entry name" value="HTH_31"/>
    <property type="match status" value="1"/>
</dbReference>
<comment type="caution">
    <text evidence="3">The sequence shown here is derived from an EMBL/GenBank/DDBJ whole genome shotgun (WGS) entry which is preliminary data.</text>
</comment>
<evidence type="ECO:0000313" key="3">
    <source>
        <dbReference type="EMBL" id="OIV36992.1"/>
    </source>
</evidence>
<feature type="region of interest" description="Disordered" evidence="1">
    <location>
        <begin position="217"/>
        <end position="263"/>
    </location>
</feature>
<dbReference type="PANTHER" id="PTHR43236">
    <property type="entry name" value="ANTITOXIN HIGA1"/>
    <property type="match status" value="1"/>
</dbReference>
<dbReference type="InterPro" id="IPR010982">
    <property type="entry name" value="Lambda_DNA-bd_dom_sf"/>
</dbReference>
<feature type="region of interest" description="Disordered" evidence="1">
    <location>
        <begin position="286"/>
        <end position="310"/>
    </location>
</feature>
<proteinExistence type="predicted"/>
<protein>
    <recommendedName>
        <fullName evidence="2">HTH cro/C1-type domain-containing protein</fullName>
    </recommendedName>
</protein>
<dbReference type="RefSeq" id="WP_071657068.1">
    <property type="nucleotide sequence ID" value="NZ_MLCF01000067.1"/>
</dbReference>
<dbReference type="Pfam" id="PF01381">
    <property type="entry name" value="HTH_3"/>
    <property type="match status" value="1"/>
</dbReference>
<dbReference type="CDD" id="cd00093">
    <property type="entry name" value="HTH_XRE"/>
    <property type="match status" value="2"/>
</dbReference>
<sequence>MSQVAASLRTLREQHGLTIPQLAAASGVQARAIRAYEGGERTPHGASLARLADALDVDPARLTSGGTRPTPTLADLRARAGLSQQEAADAAGLTRRGYGMAESGSTKRLAPPVADALARAFTTTSAAVLTAHQAAQTSALRDTSRSGSDPAPAPATADLPPGLTTVAATAAWYGVSPKTVHGWSQAEDWPQPQRALSSRTLYYPVDAVDAWVRRHRPRAAETAGTRPPAPTVEPATASADAAGHDASAAAQPVEPHAQPRRLEGSVTTRQLAEHLGVDLRRVQTWTADPEFPPPDGIRRGRGRPSPTYPGADVEAWVREHRPAVAGSGLPALPDRDAGVLMDLLEFGRVLGEAWGAEPVRYHTMRSYQSRRQIPPPDRVPGDGLAPPVIDPMWSWSTVARHVRSRPRGPRRGHTD</sequence>
<feature type="domain" description="HTH cro/C1-type" evidence="2">
    <location>
        <begin position="73"/>
        <end position="128"/>
    </location>
</feature>
<keyword evidence="4" id="KW-1185">Reference proteome</keyword>
<organism evidence="3 4">
    <name type="scientific">Mangrovactinospora gilvigrisea</name>
    <dbReference type="NCBI Taxonomy" id="1428644"/>
    <lineage>
        <taxon>Bacteria</taxon>
        <taxon>Bacillati</taxon>
        <taxon>Actinomycetota</taxon>
        <taxon>Actinomycetes</taxon>
        <taxon>Kitasatosporales</taxon>
        <taxon>Streptomycetaceae</taxon>
        <taxon>Mangrovactinospora</taxon>
    </lineage>
</organism>
<gene>
    <name evidence="3" type="ORF">BIV57_13470</name>
</gene>
<dbReference type="Proteomes" id="UP000243342">
    <property type="component" value="Unassembled WGS sequence"/>
</dbReference>
<dbReference type="PANTHER" id="PTHR43236:SF1">
    <property type="entry name" value="BLL7220 PROTEIN"/>
    <property type="match status" value="1"/>
</dbReference>
<dbReference type="SMART" id="SM00530">
    <property type="entry name" value="HTH_XRE"/>
    <property type="match status" value="2"/>
</dbReference>
<feature type="compositionally biased region" description="Low complexity" evidence="1">
    <location>
        <begin position="235"/>
        <end position="250"/>
    </location>
</feature>
<dbReference type="STRING" id="1428644.BIV57_13470"/>
<dbReference type="Gene3D" id="1.10.260.40">
    <property type="entry name" value="lambda repressor-like DNA-binding domains"/>
    <property type="match status" value="2"/>
</dbReference>
<dbReference type="InterPro" id="IPR052345">
    <property type="entry name" value="Rad_response_metalloprotease"/>
</dbReference>